<dbReference type="SUPFAM" id="SSF101898">
    <property type="entry name" value="NHL repeat"/>
    <property type="match status" value="1"/>
</dbReference>
<keyword evidence="4" id="KW-1185">Reference proteome</keyword>
<dbReference type="InterPro" id="IPR036249">
    <property type="entry name" value="Thioredoxin-like_sf"/>
</dbReference>
<name>A0A6C0GX00_9BACT</name>
<protein>
    <submittedName>
        <fullName evidence="3">Redoxin domain-containing protein</fullName>
    </submittedName>
</protein>
<dbReference type="KEGG" id="rhoz:GXP67_06445"/>
<sequence>MKLPAVNAPEINTQYGWLNTDKSYSIKDFRGKILLLDFWTFGCINCQHIIPDLKKLEQEYAKELVVVGVHSAKFESEKTNTNIRKAILKFGVEHPVVNDADYKVWQEYGVKAWPTVVLISPDGKVVGQHAGEGVYKPVKQNIELLLKQYDDKINREPIVFKLEKSKEANTFLKFPSKMVNDEAGNIWFADSGNNRVLKINSDGKVLEIIGKGSEGFGDGDFSSATFYEPHGLALKGNTLYIADTKNNSIRKADLTTKKVETVAGDGEMGYYFFNDKWDVPVKPNSPWDLLIDGEVMYIANAGNHQVLKMDLATNKVTRFAGTGREALANGSLKESAFNQPSGLTKIGDILYVADSEASAVRAIDLKKQTVATPLGKGLFDFGDKDGDVDGALLQHCVGVTAKDGKIYIADTYNGKIKTLDLKNERVSTLVAGLNEPNDILFIDNQMWISDTNNHQLVKVDLKNSEKKVVEVSL</sequence>
<evidence type="ECO:0000313" key="3">
    <source>
        <dbReference type="EMBL" id="QHT71912.1"/>
    </source>
</evidence>
<dbReference type="PANTHER" id="PTHR46388">
    <property type="entry name" value="NHL REPEAT-CONTAINING PROTEIN 2"/>
    <property type="match status" value="1"/>
</dbReference>
<dbReference type="InterPro" id="IPR013766">
    <property type="entry name" value="Thioredoxin_domain"/>
</dbReference>
<gene>
    <name evidence="3" type="ORF">GXP67_06445</name>
</gene>
<dbReference type="Gene3D" id="2.120.10.30">
    <property type="entry name" value="TolB, C-terminal domain"/>
    <property type="match status" value="3"/>
</dbReference>
<dbReference type="InterPro" id="IPR012336">
    <property type="entry name" value="Thioredoxin-like_fold"/>
</dbReference>
<dbReference type="EMBL" id="CP048222">
    <property type="protein sequence ID" value="QHT71912.1"/>
    <property type="molecule type" value="Genomic_DNA"/>
</dbReference>
<accession>A0A6C0GX00</accession>
<dbReference type="AlphaFoldDB" id="A0A6C0GX00"/>
<dbReference type="Gene3D" id="3.40.30.10">
    <property type="entry name" value="Glutaredoxin"/>
    <property type="match status" value="1"/>
</dbReference>
<dbReference type="Pfam" id="PF01436">
    <property type="entry name" value="NHL"/>
    <property type="match status" value="1"/>
</dbReference>
<evidence type="ECO:0000256" key="1">
    <source>
        <dbReference type="ARBA" id="ARBA00022737"/>
    </source>
</evidence>
<evidence type="ECO:0000259" key="2">
    <source>
        <dbReference type="PROSITE" id="PS51352"/>
    </source>
</evidence>
<dbReference type="PROSITE" id="PS51352">
    <property type="entry name" value="THIOREDOXIN_2"/>
    <property type="match status" value="1"/>
</dbReference>
<dbReference type="PANTHER" id="PTHR46388:SF2">
    <property type="entry name" value="NHL REPEAT-CONTAINING PROTEIN 2"/>
    <property type="match status" value="1"/>
</dbReference>
<dbReference type="InterPro" id="IPR001258">
    <property type="entry name" value="NHL_repeat"/>
</dbReference>
<dbReference type="InterPro" id="IPR011042">
    <property type="entry name" value="6-blade_b-propeller_TolB-like"/>
</dbReference>
<feature type="domain" description="Thioredoxin" evidence="2">
    <location>
        <begin position="1"/>
        <end position="147"/>
    </location>
</feature>
<evidence type="ECO:0000313" key="4">
    <source>
        <dbReference type="Proteomes" id="UP000480178"/>
    </source>
</evidence>
<organism evidence="3 4">
    <name type="scientific">Rhodocytophaga rosea</name>
    <dbReference type="NCBI Taxonomy" id="2704465"/>
    <lineage>
        <taxon>Bacteria</taxon>
        <taxon>Pseudomonadati</taxon>
        <taxon>Bacteroidota</taxon>
        <taxon>Cytophagia</taxon>
        <taxon>Cytophagales</taxon>
        <taxon>Rhodocytophagaceae</taxon>
        <taxon>Rhodocytophaga</taxon>
    </lineage>
</organism>
<keyword evidence="1" id="KW-0677">Repeat</keyword>
<dbReference type="Proteomes" id="UP000480178">
    <property type="component" value="Chromosome"/>
</dbReference>
<dbReference type="SUPFAM" id="SSF52833">
    <property type="entry name" value="Thioredoxin-like"/>
    <property type="match status" value="1"/>
</dbReference>
<dbReference type="Pfam" id="PF13905">
    <property type="entry name" value="Thioredoxin_8"/>
    <property type="match status" value="1"/>
</dbReference>
<proteinExistence type="predicted"/>
<reference evidence="3 4" key="1">
    <citation type="submission" date="2020-01" db="EMBL/GenBank/DDBJ databases">
        <authorList>
            <person name="Kim M.K."/>
        </authorList>
    </citation>
    <scope>NUCLEOTIDE SEQUENCE [LARGE SCALE GENOMIC DNA]</scope>
    <source>
        <strain evidence="3 4">172606-1</strain>
    </source>
</reference>